<keyword evidence="2" id="KW-1185">Reference proteome</keyword>
<evidence type="ECO:0000256" key="1">
    <source>
        <dbReference type="SAM" id="SignalP"/>
    </source>
</evidence>
<evidence type="ECO:0000313" key="2">
    <source>
        <dbReference type="Proteomes" id="UP000050795"/>
    </source>
</evidence>
<proteinExistence type="predicted"/>
<dbReference type="AlphaFoldDB" id="A0AA85KLQ4"/>
<sequence length="235" mass="27283">MKFSIMLIAICISIYIDRSQAEGHYSEAPIIFGADGGPDRRFMNQNLHIMGYMLYLVTKSRDAMRHYYGVAFSGCYHQQSLCWMTSKRFYMYNEEATNHPELSKQIPIIFYDQAHESVPELADLDLTRCNPREDSERIVLGMLQALDRHIELLKDRSKSFTSKHKPKPESDIQIYLKDLEELQKMFPIESLEAGKPDLICSSTGCDCLSKIYRSLMQLNFQLQNLWNDGLKSNME</sequence>
<dbReference type="Proteomes" id="UP000050795">
    <property type="component" value="Unassembled WGS sequence"/>
</dbReference>
<feature type="chain" id="PRO_5041728769" evidence="1">
    <location>
        <begin position="22"/>
        <end position="235"/>
    </location>
</feature>
<name>A0AA85KLQ4_TRIRE</name>
<protein>
    <submittedName>
        <fullName evidence="3">Uncharacterized protein</fullName>
    </submittedName>
</protein>
<reference evidence="3" key="2">
    <citation type="submission" date="2023-11" db="UniProtKB">
        <authorList>
            <consortium name="WormBaseParasite"/>
        </authorList>
    </citation>
    <scope>IDENTIFICATION</scope>
</reference>
<evidence type="ECO:0000313" key="3">
    <source>
        <dbReference type="WBParaSite" id="TREG1_96680.1"/>
    </source>
</evidence>
<keyword evidence="1" id="KW-0732">Signal</keyword>
<reference evidence="2" key="1">
    <citation type="submission" date="2022-06" db="EMBL/GenBank/DDBJ databases">
        <authorList>
            <person name="Berger JAMES D."/>
            <person name="Berger JAMES D."/>
        </authorList>
    </citation>
    <scope>NUCLEOTIDE SEQUENCE [LARGE SCALE GENOMIC DNA]</scope>
</reference>
<accession>A0AA85KLQ4</accession>
<feature type="signal peptide" evidence="1">
    <location>
        <begin position="1"/>
        <end position="21"/>
    </location>
</feature>
<dbReference type="WBParaSite" id="TREG1_96680.1">
    <property type="protein sequence ID" value="TREG1_96680.1"/>
    <property type="gene ID" value="TREG1_96680"/>
</dbReference>
<organism evidence="2 3">
    <name type="scientific">Trichobilharzia regenti</name>
    <name type="common">Nasal bird schistosome</name>
    <dbReference type="NCBI Taxonomy" id="157069"/>
    <lineage>
        <taxon>Eukaryota</taxon>
        <taxon>Metazoa</taxon>
        <taxon>Spiralia</taxon>
        <taxon>Lophotrochozoa</taxon>
        <taxon>Platyhelminthes</taxon>
        <taxon>Trematoda</taxon>
        <taxon>Digenea</taxon>
        <taxon>Strigeidida</taxon>
        <taxon>Schistosomatoidea</taxon>
        <taxon>Schistosomatidae</taxon>
        <taxon>Trichobilharzia</taxon>
    </lineage>
</organism>